<dbReference type="Pfam" id="PF00931">
    <property type="entry name" value="NB-ARC"/>
    <property type="match status" value="1"/>
</dbReference>
<reference key="2">
    <citation type="submission" date="2011-04" db="EMBL/GenBank/DDBJ databases">
        <title>Complete sequence of chromosome of Haliscomenobacter hydrossis DSM 1100.</title>
        <authorList>
            <consortium name="US DOE Joint Genome Institute (JGI-PGF)"/>
            <person name="Lucas S."/>
            <person name="Han J."/>
            <person name="Lapidus A."/>
            <person name="Bruce D."/>
            <person name="Goodwin L."/>
            <person name="Pitluck S."/>
            <person name="Peters L."/>
            <person name="Kyrpides N."/>
            <person name="Mavromatis K."/>
            <person name="Ivanova N."/>
            <person name="Ovchinnikova G."/>
            <person name="Pagani I."/>
            <person name="Daligault H."/>
            <person name="Detter J.C."/>
            <person name="Han C."/>
            <person name="Land M."/>
            <person name="Hauser L."/>
            <person name="Markowitz V."/>
            <person name="Cheng J.-F."/>
            <person name="Hugenholtz P."/>
            <person name="Woyke T."/>
            <person name="Wu D."/>
            <person name="Verbarg S."/>
            <person name="Frueling A."/>
            <person name="Brambilla E."/>
            <person name="Klenk H.-P."/>
            <person name="Eisen J.A."/>
        </authorList>
    </citation>
    <scope>NUCLEOTIDE SEQUENCE</scope>
    <source>
        <strain>DSM 1100</strain>
    </source>
</reference>
<dbReference type="Proteomes" id="UP000008461">
    <property type="component" value="Chromosome"/>
</dbReference>
<keyword evidence="4" id="KW-1185">Reference proteome</keyword>
<evidence type="ECO:0000313" key="3">
    <source>
        <dbReference type="EMBL" id="AEE54026.1"/>
    </source>
</evidence>
<dbReference type="Gene3D" id="3.40.50.300">
    <property type="entry name" value="P-loop containing nucleotide triphosphate hydrolases"/>
    <property type="match status" value="1"/>
</dbReference>
<dbReference type="PANTHER" id="PTHR47691">
    <property type="entry name" value="REGULATOR-RELATED"/>
    <property type="match status" value="1"/>
</dbReference>
<organism evidence="3 4">
    <name type="scientific">Haliscomenobacter hydrossis (strain ATCC 27775 / DSM 1100 / LMG 10767 / O)</name>
    <dbReference type="NCBI Taxonomy" id="760192"/>
    <lineage>
        <taxon>Bacteria</taxon>
        <taxon>Pseudomonadati</taxon>
        <taxon>Bacteroidota</taxon>
        <taxon>Saprospiria</taxon>
        <taxon>Saprospirales</taxon>
        <taxon>Haliscomenobacteraceae</taxon>
        <taxon>Haliscomenobacter</taxon>
    </lineage>
</organism>
<dbReference type="PANTHER" id="PTHR47691:SF3">
    <property type="entry name" value="HTH-TYPE TRANSCRIPTIONAL REGULATOR RV0890C-RELATED"/>
    <property type="match status" value="1"/>
</dbReference>
<dbReference type="InterPro" id="IPR045439">
    <property type="entry name" value="EAD11"/>
</dbReference>
<dbReference type="InterPro" id="IPR027417">
    <property type="entry name" value="P-loop_NTPase"/>
</dbReference>
<dbReference type="PRINTS" id="PR00364">
    <property type="entry name" value="DISEASERSIST"/>
</dbReference>
<dbReference type="RefSeq" id="WP_013768548.1">
    <property type="nucleotide sequence ID" value="NC_015510.1"/>
</dbReference>
<accession>F4L4W4</accession>
<feature type="domain" description="Effector-associated" evidence="2">
    <location>
        <begin position="6"/>
        <end position="82"/>
    </location>
</feature>
<dbReference type="KEGG" id="hhy:Halhy_6205"/>
<dbReference type="STRING" id="760192.Halhy_6205"/>
<proteinExistence type="predicted"/>
<evidence type="ECO:0000259" key="1">
    <source>
        <dbReference type="Pfam" id="PF00931"/>
    </source>
</evidence>
<dbReference type="InterPro" id="IPR011990">
    <property type="entry name" value="TPR-like_helical_dom_sf"/>
</dbReference>
<dbReference type="eggNOG" id="COG3903">
    <property type="taxonomic scope" value="Bacteria"/>
</dbReference>
<dbReference type="EMBL" id="CP002691">
    <property type="protein sequence ID" value="AEE54026.1"/>
    <property type="molecule type" value="Genomic_DNA"/>
</dbReference>
<name>F4L4W4_HALH1</name>
<dbReference type="Gene3D" id="1.25.40.10">
    <property type="entry name" value="Tetratricopeptide repeat domain"/>
    <property type="match status" value="1"/>
</dbReference>
<feature type="domain" description="NB-ARC" evidence="1">
    <location>
        <begin position="151"/>
        <end position="282"/>
    </location>
</feature>
<dbReference type="SUPFAM" id="SSF52540">
    <property type="entry name" value="P-loop containing nucleoside triphosphate hydrolases"/>
    <property type="match status" value="1"/>
</dbReference>
<dbReference type="OrthoDB" id="940757at2"/>
<evidence type="ECO:0000259" key="2">
    <source>
        <dbReference type="Pfam" id="PF19964"/>
    </source>
</evidence>
<dbReference type="SUPFAM" id="SSF48452">
    <property type="entry name" value="TPR-like"/>
    <property type="match status" value="1"/>
</dbReference>
<dbReference type="GO" id="GO:0043531">
    <property type="term" value="F:ADP binding"/>
    <property type="evidence" value="ECO:0007669"/>
    <property type="project" value="InterPro"/>
</dbReference>
<protein>
    <submittedName>
        <fullName evidence="3">NB-ARC domain protein</fullName>
    </submittedName>
</protein>
<dbReference type="Pfam" id="PF13374">
    <property type="entry name" value="TPR_10"/>
    <property type="match status" value="1"/>
</dbReference>
<evidence type="ECO:0000313" key="4">
    <source>
        <dbReference type="Proteomes" id="UP000008461"/>
    </source>
</evidence>
<dbReference type="HOGENOM" id="CLU_016992_0_0_10"/>
<sequence length="631" mass="71092">MALHPFLTQIRQLIAEDELPAALQQLHALLENTPKLDEVIQQSGRLADVRKQMRLGMVSFEQMTVTKNQIRMGLLELVSEIEKEGVKPGWKEEVEKAILSINNSKNAVAGSTLQAGGNINIGDTFIQYGDIKIPRHLGSLVSKPALLLGREDDLGNIHQQLQSGQHFLLLVNGMGGMGKTTLAAEYYCRFLPQYTHLAWVFAETGITEALLTLNNKLKLDFPPAMPNSERVMLLMDALRELEGPALLVIDNANDLEELRKHDNILRACPNFRLLLTSRITEFEQASTYPIAPLEKEKAALEVFKMHYTAFENQEVPLFYEVYDAVQGNTLVLEVLAKNLQQHNTKLKKRYQLAELKRDLEKGLSHLSQSKEVAVAYQAKGTGLRHEKPAVILLAMYDLSELNRAESQLLSNFAVLPAEYLPYAILESLLPNLSDLDQLLIALAQKGWLDKNVEEDAFRVNPVVQEVVRVKNEDLLVDCRPLIRSLIEKLDYEGTIGHLLNVSYAEAATYAKLGESVVNAPLIPDYDIANLCERLGSYHRALGNLQRALTFFEQYNTLCEELYATFPQNVNFKNGLATSYSRLGQTHSALGNLQQALTFFEQYNCTQTIRKMWNSKTPWLFRINSLETPTAT</sequence>
<dbReference type="AlphaFoldDB" id="F4L4W4"/>
<dbReference type="InterPro" id="IPR002182">
    <property type="entry name" value="NB-ARC"/>
</dbReference>
<gene>
    <name evidence="3" type="ordered locus">Halhy_6205</name>
</gene>
<dbReference type="Pfam" id="PF19964">
    <property type="entry name" value="EAD11"/>
    <property type="match status" value="1"/>
</dbReference>
<reference evidence="3 4" key="1">
    <citation type="journal article" date="2011" name="Stand. Genomic Sci.">
        <title>Complete genome sequence of Haliscomenobacter hydrossis type strain (O).</title>
        <authorList>
            <consortium name="US DOE Joint Genome Institute (JGI-PGF)"/>
            <person name="Daligault H."/>
            <person name="Lapidus A."/>
            <person name="Zeytun A."/>
            <person name="Nolan M."/>
            <person name="Lucas S."/>
            <person name="Del Rio T.G."/>
            <person name="Tice H."/>
            <person name="Cheng J.F."/>
            <person name="Tapia R."/>
            <person name="Han C."/>
            <person name="Goodwin L."/>
            <person name="Pitluck S."/>
            <person name="Liolios K."/>
            <person name="Pagani I."/>
            <person name="Ivanova N."/>
            <person name="Huntemann M."/>
            <person name="Mavromatis K."/>
            <person name="Mikhailova N."/>
            <person name="Pati A."/>
            <person name="Chen A."/>
            <person name="Palaniappan K."/>
            <person name="Land M."/>
            <person name="Hauser L."/>
            <person name="Brambilla E.M."/>
            <person name="Rohde M."/>
            <person name="Verbarg S."/>
            <person name="Goker M."/>
            <person name="Bristow J."/>
            <person name="Eisen J.A."/>
            <person name="Markowitz V."/>
            <person name="Hugenholtz P."/>
            <person name="Kyrpides N.C."/>
            <person name="Klenk H.P."/>
            <person name="Woyke T."/>
        </authorList>
    </citation>
    <scope>NUCLEOTIDE SEQUENCE [LARGE SCALE GENOMIC DNA]</scope>
    <source>
        <strain evidence="4">ATCC 27775 / DSM 1100 / LMG 10767 / O</strain>
    </source>
</reference>